<dbReference type="AlphaFoldDB" id="Q114F7"/>
<comment type="subcellular location">
    <subcellularLocation>
        <location evidence="1 9">Cell membrane</location>
        <topology evidence="1 9">Multi-pass membrane protein</topology>
    </subcellularLocation>
</comment>
<feature type="transmembrane region" description="Helical" evidence="9">
    <location>
        <begin position="95"/>
        <end position="114"/>
    </location>
</feature>
<evidence type="ECO:0000256" key="6">
    <source>
        <dbReference type="ARBA" id="ARBA00022692"/>
    </source>
</evidence>
<dbReference type="OrthoDB" id="9811967at2"/>
<evidence type="ECO:0000256" key="4">
    <source>
        <dbReference type="ARBA" id="ARBA00022475"/>
    </source>
</evidence>
<comment type="caution">
    <text evidence="9">Lacks conserved residue(s) required for the propagation of feature annotation.</text>
</comment>
<keyword evidence="5 9" id="KW-0169">Cobalamin biosynthesis</keyword>
<keyword evidence="7 9" id="KW-1133">Transmembrane helix</keyword>
<dbReference type="GO" id="GO:0005886">
    <property type="term" value="C:plasma membrane"/>
    <property type="evidence" value="ECO:0007669"/>
    <property type="project" value="UniProtKB-SubCell"/>
</dbReference>
<evidence type="ECO:0000256" key="8">
    <source>
        <dbReference type="ARBA" id="ARBA00023136"/>
    </source>
</evidence>
<dbReference type="STRING" id="203124.Tery_1861"/>
<feature type="transmembrane region" description="Helical" evidence="9">
    <location>
        <begin position="58"/>
        <end position="83"/>
    </location>
</feature>
<dbReference type="GO" id="GO:0009236">
    <property type="term" value="P:cobalamin biosynthetic process"/>
    <property type="evidence" value="ECO:0007669"/>
    <property type="project" value="UniProtKB-UniRule"/>
</dbReference>
<name>Q114F7_TRIEI</name>
<keyword evidence="6 9" id="KW-0812">Transmembrane</keyword>
<protein>
    <recommendedName>
        <fullName evidence="9">Cobalamin biosynthesis protein CobD</fullName>
    </recommendedName>
</protein>
<dbReference type="PANTHER" id="PTHR34308">
    <property type="entry name" value="COBALAMIN BIOSYNTHESIS PROTEIN CBIB"/>
    <property type="match status" value="1"/>
</dbReference>
<comment type="pathway">
    <text evidence="2 9">Cofactor biosynthesis; adenosylcobalamin biosynthesis.</text>
</comment>
<feature type="transmembrane region" description="Helical" evidence="9">
    <location>
        <begin position="312"/>
        <end position="329"/>
    </location>
</feature>
<gene>
    <name evidence="9" type="primary">cobD</name>
    <name evidence="10" type="ordered locus">Tery_1861</name>
</gene>
<sequence length="330" mass="36486">MTYNYTFIVIFIAACLDYLIGDPWSWPHPVKVMGWIITHYTQMIFQLSKNYRENFPSFVLRFAGILLTITLVFGSGVISWLIVQALRINFVQFPLLTVILESILLASCFAGKSLNTAAKDVLKPALGGNLIQARQNLSLYVGRDTENLSISEIFRAVLETVTENATDGVIAPLFYALVGAIIPDVGSIPLAFAYKAASTLDSMVGYKEAPYTHIGWFSAKLEDILTWLPCRLNVLTIAFLSGKPLYVCKICQRDAVKDPSPNAGWSECAYAATLGVQMGGANSYKGTVKYKPLLGEATHPITAETIDRALQLTRYCFLIWLGLFFIILGI</sequence>
<evidence type="ECO:0000256" key="2">
    <source>
        <dbReference type="ARBA" id="ARBA00004953"/>
    </source>
</evidence>
<comment type="similarity">
    <text evidence="3 9">Belongs to the CobD/CbiB family.</text>
</comment>
<dbReference type="EMBL" id="CP000393">
    <property type="protein sequence ID" value="ABG51117.1"/>
    <property type="molecule type" value="Genomic_DNA"/>
</dbReference>
<dbReference type="eggNOG" id="COG1270">
    <property type="taxonomic scope" value="Bacteria"/>
</dbReference>
<dbReference type="GO" id="GO:0016874">
    <property type="term" value="F:ligase activity"/>
    <property type="evidence" value="ECO:0007669"/>
    <property type="project" value="UniProtKB-KW"/>
</dbReference>
<feature type="transmembrane region" description="Helical" evidence="9">
    <location>
        <begin position="173"/>
        <end position="194"/>
    </location>
</feature>
<dbReference type="NCBIfam" id="TIGR00380">
    <property type="entry name" value="cobal_cbiB"/>
    <property type="match status" value="1"/>
</dbReference>
<proteinExistence type="inferred from homology"/>
<evidence type="ECO:0000313" key="10">
    <source>
        <dbReference type="EMBL" id="ABG51117.1"/>
    </source>
</evidence>
<keyword evidence="10" id="KW-0436">Ligase</keyword>
<accession>Q114F7</accession>
<evidence type="ECO:0000256" key="7">
    <source>
        <dbReference type="ARBA" id="ARBA00022989"/>
    </source>
</evidence>
<evidence type="ECO:0000256" key="9">
    <source>
        <dbReference type="HAMAP-Rule" id="MF_00024"/>
    </source>
</evidence>
<evidence type="ECO:0000256" key="3">
    <source>
        <dbReference type="ARBA" id="ARBA00006263"/>
    </source>
</evidence>
<organism evidence="10">
    <name type="scientific">Trichodesmium erythraeum (strain IMS101)</name>
    <dbReference type="NCBI Taxonomy" id="203124"/>
    <lineage>
        <taxon>Bacteria</taxon>
        <taxon>Bacillati</taxon>
        <taxon>Cyanobacteriota</taxon>
        <taxon>Cyanophyceae</taxon>
        <taxon>Oscillatoriophycideae</taxon>
        <taxon>Oscillatoriales</taxon>
        <taxon>Microcoleaceae</taxon>
        <taxon>Trichodesmium</taxon>
    </lineage>
</organism>
<dbReference type="HOGENOM" id="CLU_054212_0_0_3"/>
<evidence type="ECO:0000256" key="1">
    <source>
        <dbReference type="ARBA" id="ARBA00004651"/>
    </source>
</evidence>
<reference evidence="10" key="1">
    <citation type="submission" date="2006-06" db="EMBL/GenBank/DDBJ databases">
        <title>Complete sequence of Trichodesmium erythraeum IMS101.</title>
        <authorList>
            <consortium name="US DOE Joint Genome Institute"/>
            <person name="Copeland A."/>
            <person name="Lucas S."/>
            <person name="Lapidus A."/>
            <person name="Barry K."/>
            <person name="Detter J.C."/>
            <person name="Glavina del Rio T."/>
            <person name="Hammon N."/>
            <person name="Israni S."/>
            <person name="Dalin E."/>
            <person name="Tice H."/>
            <person name="Pitluck S."/>
            <person name="Kiss H."/>
            <person name="Munk A.C."/>
            <person name="Brettin T."/>
            <person name="Bruce D."/>
            <person name="Han C."/>
            <person name="Tapia R."/>
            <person name="Gilna P."/>
            <person name="Schmutz J."/>
            <person name="Larimer F."/>
            <person name="Land M."/>
            <person name="Hauser L."/>
            <person name="Kyrpides N."/>
            <person name="Kim E."/>
            <person name="Richardson P."/>
        </authorList>
    </citation>
    <scope>NUCLEOTIDE SEQUENCE [LARGE SCALE GENOMIC DNA]</scope>
    <source>
        <strain evidence="10">IMS101</strain>
    </source>
</reference>
<dbReference type="PANTHER" id="PTHR34308:SF1">
    <property type="entry name" value="COBALAMIN BIOSYNTHESIS PROTEIN CBIB"/>
    <property type="match status" value="1"/>
</dbReference>
<dbReference type="Pfam" id="PF03186">
    <property type="entry name" value="CobD_Cbib"/>
    <property type="match status" value="1"/>
</dbReference>
<keyword evidence="8 9" id="KW-0472">Membrane</keyword>
<dbReference type="KEGG" id="ter:Tery_1861"/>
<evidence type="ECO:0000256" key="5">
    <source>
        <dbReference type="ARBA" id="ARBA00022573"/>
    </source>
</evidence>
<dbReference type="HAMAP" id="MF_00024">
    <property type="entry name" value="CobD_CbiB"/>
    <property type="match status" value="1"/>
</dbReference>
<dbReference type="RefSeq" id="WP_011611490.1">
    <property type="nucleotide sequence ID" value="NC_008312.1"/>
</dbReference>
<comment type="function">
    <text evidence="9">Converts cobyric acid to cobinamide by the addition of aminopropanol on the F carboxylic group.</text>
</comment>
<dbReference type="GO" id="GO:0015420">
    <property type="term" value="F:ABC-type vitamin B12 transporter activity"/>
    <property type="evidence" value="ECO:0007669"/>
    <property type="project" value="UniProtKB-UniRule"/>
</dbReference>
<dbReference type="UniPathway" id="UPA00148"/>
<dbReference type="GO" id="GO:0048472">
    <property type="term" value="F:threonine-phosphate decarboxylase activity"/>
    <property type="evidence" value="ECO:0007669"/>
    <property type="project" value="InterPro"/>
</dbReference>
<keyword evidence="4 9" id="KW-1003">Cell membrane</keyword>
<dbReference type="InterPro" id="IPR004485">
    <property type="entry name" value="Cobalamin_biosynth_CobD/CbiB"/>
</dbReference>